<dbReference type="Gene3D" id="3.40.50.150">
    <property type="entry name" value="Vaccinia Virus protein VP39"/>
    <property type="match status" value="1"/>
</dbReference>
<dbReference type="Proteomes" id="UP001344447">
    <property type="component" value="Unassembled WGS sequence"/>
</dbReference>
<comment type="caution">
    <text evidence="2">The sequence shown here is derived from an EMBL/GenBank/DDBJ whole genome shotgun (WGS) entry which is preliminary data.</text>
</comment>
<dbReference type="EMBL" id="JAVFKY010000002">
    <property type="protein sequence ID" value="KAK5580483.1"/>
    <property type="molecule type" value="Genomic_DNA"/>
</dbReference>
<gene>
    <name evidence="2" type="ORF">RB653_000501</name>
</gene>
<dbReference type="PANTHER" id="PTHR45036:SF1">
    <property type="entry name" value="METHYLTRANSFERASE LIKE 7A"/>
    <property type="match status" value="1"/>
</dbReference>
<dbReference type="Pfam" id="PF13489">
    <property type="entry name" value="Methyltransf_23"/>
    <property type="match status" value="1"/>
</dbReference>
<evidence type="ECO:0008006" key="4">
    <source>
        <dbReference type="Google" id="ProtNLM"/>
    </source>
</evidence>
<dbReference type="CDD" id="cd02440">
    <property type="entry name" value="AdoMet_MTases"/>
    <property type="match status" value="1"/>
</dbReference>
<protein>
    <recommendedName>
        <fullName evidence="4">Methyltransferase type 11 domain-containing protein</fullName>
    </recommendedName>
</protein>
<feature type="transmembrane region" description="Helical" evidence="1">
    <location>
        <begin position="6"/>
        <end position="28"/>
    </location>
</feature>
<dbReference type="AlphaFoldDB" id="A0AAN7U613"/>
<dbReference type="InterPro" id="IPR029063">
    <property type="entry name" value="SAM-dependent_MTases_sf"/>
</dbReference>
<dbReference type="PANTHER" id="PTHR45036">
    <property type="entry name" value="METHYLTRANSFERASE LIKE 7B"/>
    <property type="match status" value="1"/>
</dbReference>
<keyword evidence="1" id="KW-1133">Transmembrane helix</keyword>
<keyword evidence="1" id="KW-0812">Transmembrane</keyword>
<evidence type="ECO:0000256" key="1">
    <source>
        <dbReference type="SAM" id="Phobius"/>
    </source>
</evidence>
<dbReference type="SUPFAM" id="SSF53335">
    <property type="entry name" value="S-adenosyl-L-methionine-dependent methyltransferases"/>
    <property type="match status" value="1"/>
</dbReference>
<proteinExistence type="predicted"/>
<keyword evidence="3" id="KW-1185">Reference proteome</keyword>
<sequence>MMEDKSQLLIIGTGIIFAVVSYILIDYFGKKLHFKQRFFKNFWGYLLGPIIEKSLKSTKEKLYSEANGKVLEIGSGIGSTFKYLNFEKITTLVSIEPNPFMFYELEKESLKYVRVGKKGGKEGLYNDHDQLNLNSDSKRIKIISKSIEKSINDKDIEYLTFDTVICNLVLCSIKDEREMLEKIKRLLKPGGKFLFIEHIASEKKHWKIFQHLINPFWSLIGDNCKLTKKTDTEIKSMKGWEKVSISQFVTTLPLTFIHGIAIKEL</sequence>
<accession>A0AAN7U613</accession>
<organism evidence="2 3">
    <name type="scientific">Dictyostelium firmibasis</name>
    <dbReference type="NCBI Taxonomy" id="79012"/>
    <lineage>
        <taxon>Eukaryota</taxon>
        <taxon>Amoebozoa</taxon>
        <taxon>Evosea</taxon>
        <taxon>Eumycetozoa</taxon>
        <taxon>Dictyostelia</taxon>
        <taxon>Dictyosteliales</taxon>
        <taxon>Dictyosteliaceae</taxon>
        <taxon>Dictyostelium</taxon>
    </lineage>
</organism>
<evidence type="ECO:0000313" key="3">
    <source>
        <dbReference type="Proteomes" id="UP001344447"/>
    </source>
</evidence>
<reference evidence="2 3" key="1">
    <citation type="submission" date="2023-11" db="EMBL/GenBank/DDBJ databases">
        <title>Dfirmibasis_genome.</title>
        <authorList>
            <person name="Edelbroek B."/>
            <person name="Kjellin J."/>
            <person name="Jerlstrom-Hultqvist J."/>
            <person name="Soderbom F."/>
        </authorList>
    </citation>
    <scope>NUCLEOTIDE SEQUENCE [LARGE SCALE GENOMIC DNA]</scope>
    <source>
        <strain evidence="2 3">TNS-C-14</strain>
    </source>
</reference>
<keyword evidence="1" id="KW-0472">Membrane</keyword>
<name>A0AAN7U613_9MYCE</name>
<dbReference type="InterPro" id="IPR052356">
    <property type="entry name" value="Thiol_S-MT"/>
</dbReference>
<evidence type="ECO:0000313" key="2">
    <source>
        <dbReference type="EMBL" id="KAK5580483.1"/>
    </source>
</evidence>